<comment type="caution">
    <text evidence="2">The sequence shown here is derived from an EMBL/GenBank/DDBJ whole genome shotgun (WGS) entry which is preliminary data.</text>
</comment>
<feature type="region of interest" description="Disordered" evidence="1">
    <location>
        <begin position="1"/>
        <end position="22"/>
    </location>
</feature>
<feature type="compositionally biased region" description="Basic and acidic residues" evidence="1">
    <location>
        <begin position="64"/>
        <end position="76"/>
    </location>
</feature>
<name>A0A9Q0RSP8_BLOTA</name>
<feature type="region of interest" description="Disordered" evidence="1">
    <location>
        <begin position="162"/>
        <end position="241"/>
    </location>
</feature>
<organism evidence="2 3">
    <name type="scientific">Blomia tropicalis</name>
    <name type="common">Mite</name>
    <dbReference type="NCBI Taxonomy" id="40697"/>
    <lineage>
        <taxon>Eukaryota</taxon>
        <taxon>Metazoa</taxon>
        <taxon>Ecdysozoa</taxon>
        <taxon>Arthropoda</taxon>
        <taxon>Chelicerata</taxon>
        <taxon>Arachnida</taxon>
        <taxon>Acari</taxon>
        <taxon>Acariformes</taxon>
        <taxon>Sarcoptiformes</taxon>
        <taxon>Astigmata</taxon>
        <taxon>Glycyphagoidea</taxon>
        <taxon>Echimyopodidae</taxon>
        <taxon>Blomia</taxon>
    </lineage>
</organism>
<dbReference type="EMBL" id="JAPWDV010000001">
    <property type="protein sequence ID" value="KAJ6224920.1"/>
    <property type="molecule type" value="Genomic_DNA"/>
</dbReference>
<feature type="compositionally biased region" description="Basic and acidic residues" evidence="1">
    <location>
        <begin position="88"/>
        <end position="97"/>
    </location>
</feature>
<keyword evidence="3" id="KW-1185">Reference proteome</keyword>
<feature type="region of interest" description="Disordered" evidence="1">
    <location>
        <begin position="38"/>
        <end position="150"/>
    </location>
</feature>
<feature type="compositionally biased region" description="Acidic residues" evidence="1">
    <location>
        <begin position="230"/>
        <end position="241"/>
    </location>
</feature>
<reference evidence="2" key="1">
    <citation type="submission" date="2022-12" db="EMBL/GenBank/DDBJ databases">
        <title>Genome assemblies of Blomia tropicalis.</title>
        <authorList>
            <person name="Cui Y."/>
        </authorList>
    </citation>
    <scope>NUCLEOTIDE SEQUENCE</scope>
    <source>
        <tissue evidence="2">Adult mites</tissue>
    </source>
</reference>
<dbReference type="AlphaFoldDB" id="A0A9Q0RSP8"/>
<protein>
    <submittedName>
        <fullName evidence="2">Uncharacterized protein</fullName>
    </submittedName>
</protein>
<feature type="compositionally biased region" description="Polar residues" evidence="1">
    <location>
        <begin position="7"/>
        <end position="16"/>
    </location>
</feature>
<sequence>MGAQCTAFEQKSGSGSKKSRPIIPVNLEACYVPLPSEEEKKQMQLLSNSSGELFVKRNPTTISRIEEEKKLEEKNIAKFRNSVSTSKRKADNKESSKNNKSKQKSKVDKTEKSNSVNSKQTKAAKKKKVSNKGNKKVSITAKKETKKSSIKEQYSKFFSMFKSNPEVEKSKLDRSKSEKKLNKSKSNEEMKKRTKSKNKLNESKTNLDVEGKKNESDKKETNSIQKADSDDIISFDSDPDL</sequence>
<accession>A0A9Q0RSP8</accession>
<evidence type="ECO:0000313" key="3">
    <source>
        <dbReference type="Proteomes" id="UP001142055"/>
    </source>
</evidence>
<evidence type="ECO:0000256" key="1">
    <source>
        <dbReference type="SAM" id="MobiDB-lite"/>
    </source>
</evidence>
<proteinExistence type="predicted"/>
<feature type="compositionally biased region" description="Basic and acidic residues" evidence="1">
    <location>
        <begin position="199"/>
        <end position="221"/>
    </location>
</feature>
<gene>
    <name evidence="2" type="ORF">RDWZM_003465</name>
</gene>
<feature type="compositionally biased region" description="Basic residues" evidence="1">
    <location>
        <begin position="122"/>
        <end position="135"/>
    </location>
</feature>
<dbReference type="Proteomes" id="UP001142055">
    <property type="component" value="Chromosome 1"/>
</dbReference>
<evidence type="ECO:0000313" key="2">
    <source>
        <dbReference type="EMBL" id="KAJ6224920.1"/>
    </source>
</evidence>
<feature type="compositionally biased region" description="Basic and acidic residues" evidence="1">
    <location>
        <begin position="141"/>
        <end position="150"/>
    </location>
</feature>
<feature type="compositionally biased region" description="Basic and acidic residues" evidence="1">
    <location>
        <begin position="165"/>
        <end position="191"/>
    </location>
</feature>